<accession>A0A9P0M301</accession>
<dbReference type="OrthoDB" id="5119241at2759"/>
<dbReference type="SMART" id="SM01168">
    <property type="entry name" value="DUF1907"/>
    <property type="match status" value="1"/>
</dbReference>
<dbReference type="GO" id="GO:0008270">
    <property type="term" value="F:zinc ion binding"/>
    <property type="evidence" value="ECO:0007669"/>
    <property type="project" value="TreeGrafter"/>
</dbReference>
<proteinExistence type="predicted"/>
<evidence type="ECO:0000313" key="9">
    <source>
        <dbReference type="Proteomes" id="UP001152888"/>
    </source>
</evidence>
<dbReference type="InterPro" id="IPR015021">
    <property type="entry name" value="C11orf54_DUF1907"/>
</dbReference>
<evidence type="ECO:0000256" key="3">
    <source>
        <dbReference type="ARBA" id="ARBA00022723"/>
    </source>
</evidence>
<organism evidence="8 9">
    <name type="scientific">Acanthoscelides obtectus</name>
    <name type="common">Bean weevil</name>
    <name type="synonym">Bruchus obtectus</name>
    <dbReference type="NCBI Taxonomy" id="200917"/>
    <lineage>
        <taxon>Eukaryota</taxon>
        <taxon>Metazoa</taxon>
        <taxon>Ecdysozoa</taxon>
        <taxon>Arthropoda</taxon>
        <taxon>Hexapoda</taxon>
        <taxon>Insecta</taxon>
        <taxon>Pterygota</taxon>
        <taxon>Neoptera</taxon>
        <taxon>Endopterygota</taxon>
        <taxon>Coleoptera</taxon>
        <taxon>Polyphaga</taxon>
        <taxon>Cucujiformia</taxon>
        <taxon>Chrysomeloidea</taxon>
        <taxon>Chrysomelidae</taxon>
        <taxon>Bruchinae</taxon>
        <taxon>Bruchini</taxon>
        <taxon>Acanthoscelides</taxon>
    </lineage>
</organism>
<dbReference type="EMBL" id="CAKOFQ010007645">
    <property type="protein sequence ID" value="CAH2005512.1"/>
    <property type="molecule type" value="Genomic_DNA"/>
</dbReference>
<evidence type="ECO:0000256" key="6">
    <source>
        <dbReference type="ARBA" id="ARBA00023242"/>
    </source>
</evidence>
<dbReference type="CDD" id="cd17298">
    <property type="entry name" value="DUF1907"/>
    <property type="match status" value="1"/>
</dbReference>
<name>A0A9P0M301_ACAOB</name>
<dbReference type="Proteomes" id="UP001152888">
    <property type="component" value="Unassembled WGS sequence"/>
</dbReference>
<keyword evidence="5" id="KW-0862">Zinc</keyword>
<evidence type="ECO:0000256" key="1">
    <source>
        <dbReference type="ARBA" id="ARBA00004123"/>
    </source>
</evidence>
<comment type="subunit">
    <text evidence="2">Monomer.</text>
</comment>
<comment type="subcellular location">
    <subcellularLocation>
        <location evidence="1">Nucleus</location>
    </subcellularLocation>
</comment>
<dbReference type="Pfam" id="PF08925">
    <property type="entry name" value="DUF1907"/>
    <property type="match status" value="1"/>
</dbReference>
<keyword evidence="3" id="KW-0479">Metal-binding</keyword>
<reference evidence="8" key="1">
    <citation type="submission" date="2022-03" db="EMBL/GenBank/DDBJ databases">
        <authorList>
            <person name="Sayadi A."/>
        </authorList>
    </citation>
    <scope>NUCLEOTIDE SEQUENCE</scope>
</reference>
<dbReference type="GO" id="GO:0016788">
    <property type="term" value="F:hydrolase activity, acting on ester bonds"/>
    <property type="evidence" value="ECO:0007669"/>
    <property type="project" value="TreeGrafter"/>
</dbReference>
<protein>
    <recommendedName>
        <fullName evidence="7">DUF1907 domain-containing protein</fullName>
    </recommendedName>
</protein>
<keyword evidence="4" id="KW-0378">Hydrolase</keyword>
<dbReference type="AlphaFoldDB" id="A0A9P0M301"/>
<dbReference type="SUPFAM" id="SSF117856">
    <property type="entry name" value="AF0104/ALDC/Ptd012-like"/>
    <property type="match status" value="1"/>
</dbReference>
<dbReference type="PANTHER" id="PTHR13204">
    <property type="entry name" value="PTD012 PROTEIN"/>
    <property type="match status" value="1"/>
</dbReference>
<evidence type="ECO:0000256" key="2">
    <source>
        <dbReference type="ARBA" id="ARBA00011245"/>
    </source>
</evidence>
<evidence type="ECO:0000256" key="4">
    <source>
        <dbReference type="ARBA" id="ARBA00022801"/>
    </source>
</evidence>
<evidence type="ECO:0000259" key="7">
    <source>
        <dbReference type="SMART" id="SM01168"/>
    </source>
</evidence>
<feature type="domain" description="DUF1907" evidence="7">
    <location>
        <begin position="26"/>
        <end position="305"/>
    </location>
</feature>
<evidence type="ECO:0000256" key="5">
    <source>
        <dbReference type="ARBA" id="ARBA00022833"/>
    </source>
</evidence>
<sequence length="317" mass="35069">MALDASKLPLEAKPLHVPPLHEIADYLNESLKSNFAEVKCEVVDCPDLTKDPFYLASPGICGNPKIVDIGGPPFLLPEVDRTKVYDLKDIAKRLNCEPAFMVGAGAGPHPYVGVNCEGIINLAIANGKVNQQTRISKVDQNDDKSIQETLPNSETTVALLVNLLISEGKPGKVLKVHTKKRIGGDDFIASIRKSLQKGYKDKVVGLGGVFVLKEGKAKQHVMRDFSKSRIETEEQLNNWLKFYNMSAPLIALGTLMNDDVGLDLRVQHFHSFSQHGEAGHYHYDTTPETVEYLGFFVPGNEICRIDKPLHTHNFGRD</sequence>
<gene>
    <name evidence="8" type="ORF">ACAOBT_LOCUS28592</name>
</gene>
<evidence type="ECO:0000313" key="8">
    <source>
        <dbReference type="EMBL" id="CAH2005512.1"/>
    </source>
</evidence>
<dbReference type="PANTHER" id="PTHR13204:SF1">
    <property type="entry name" value="ESTER HYDROLASE C11ORF54"/>
    <property type="match status" value="1"/>
</dbReference>
<keyword evidence="6" id="KW-0539">Nucleus</keyword>
<keyword evidence="9" id="KW-1185">Reference proteome</keyword>
<comment type="caution">
    <text evidence="8">The sequence shown here is derived from an EMBL/GenBank/DDBJ whole genome shotgun (WGS) entry which is preliminary data.</text>
</comment>
<dbReference type="GO" id="GO:0005634">
    <property type="term" value="C:nucleus"/>
    <property type="evidence" value="ECO:0007669"/>
    <property type="project" value="UniProtKB-SubCell"/>
</dbReference>